<dbReference type="SUPFAM" id="SSF51735">
    <property type="entry name" value="NAD(P)-binding Rossmann-fold domains"/>
    <property type="match status" value="1"/>
</dbReference>
<dbReference type="Gene3D" id="3.40.50.720">
    <property type="entry name" value="NAD(P)-binding Rossmann-like Domain"/>
    <property type="match status" value="1"/>
</dbReference>
<accession>A0A3Q8CZR2</accession>
<evidence type="ECO:0000259" key="2">
    <source>
        <dbReference type="Pfam" id="PF03807"/>
    </source>
</evidence>
<evidence type="ECO:0000313" key="4">
    <source>
        <dbReference type="Proteomes" id="UP000324497"/>
    </source>
</evidence>
<dbReference type="AlphaFoldDB" id="A0A3Q8CZR2"/>
<feature type="domain" description="Pyrroline-5-carboxylate reductase catalytic N-terminal" evidence="2">
    <location>
        <begin position="2"/>
        <end position="91"/>
    </location>
</feature>
<keyword evidence="4" id="KW-1185">Reference proteome</keyword>
<name>A0A3Q8CZR2_9LACO</name>
<dbReference type="GO" id="GO:0016491">
    <property type="term" value="F:oxidoreductase activity"/>
    <property type="evidence" value="ECO:0007669"/>
    <property type="project" value="UniProtKB-KW"/>
</dbReference>
<dbReference type="Proteomes" id="UP000324497">
    <property type="component" value="Chromosome"/>
</dbReference>
<protein>
    <submittedName>
        <fullName evidence="3">NADP oxidoreductase</fullName>
    </submittedName>
</protein>
<dbReference type="Pfam" id="PF03807">
    <property type="entry name" value="F420_oxidored"/>
    <property type="match status" value="1"/>
</dbReference>
<organism evidence="3 4">
    <name type="scientific">Liquorilactobacillus nagelii</name>
    <dbReference type="NCBI Taxonomy" id="82688"/>
    <lineage>
        <taxon>Bacteria</taxon>
        <taxon>Bacillati</taxon>
        <taxon>Bacillota</taxon>
        <taxon>Bacilli</taxon>
        <taxon>Lactobacillales</taxon>
        <taxon>Lactobacillaceae</taxon>
        <taxon>Liquorilactobacillus</taxon>
    </lineage>
</organism>
<gene>
    <name evidence="3" type="ORF">BSQ50_00495</name>
</gene>
<dbReference type="PANTHER" id="PTHR14239">
    <property type="entry name" value="DUDULIN-RELATED"/>
    <property type="match status" value="1"/>
</dbReference>
<dbReference type="KEGG" id="lng:BSQ50_00495"/>
<dbReference type="RefSeq" id="WP_148126161.1">
    <property type="nucleotide sequence ID" value="NZ_CP018180.1"/>
</dbReference>
<sequence>MKLGIIGAGKLGMVLGQLAQQAGYQVLIAGSGDPSRIELIVATLLPQAQSLTSAAVAQQADLVILALPLHRYRMLAAADFADKIVIDATNYWEPTDGPAADLLISGTSSSEMIQQQLKSSQVIKAFNHIGYHNLLDLAAPVGSSGRKSVALAGDQLAAKNQVATIINQMGFDPLDIGPLAAGKLLEPGSPAFGASVSRTKLQFLIQKYAVDSKTD</sequence>
<reference evidence="3 4" key="1">
    <citation type="submission" date="2016-11" db="EMBL/GenBank/DDBJ databases">
        <title>Interaction between Lactobacillus species and yeast in water kefir.</title>
        <authorList>
            <person name="Behr J."/>
            <person name="Xu D."/>
            <person name="Vogel R.F."/>
        </authorList>
    </citation>
    <scope>NUCLEOTIDE SEQUENCE [LARGE SCALE GENOMIC DNA]</scope>
    <source>
        <strain evidence="3 4">TMW 1.1827</strain>
    </source>
</reference>
<dbReference type="InterPro" id="IPR036291">
    <property type="entry name" value="NAD(P)-bd_dom_sf"/>
</dbReference>
<dbReference type="InterPro" id="IPR028939">
    <property type="entry name" value="P5C_Rdtase_cat_N"/>
</dbReference>
<proteinExistence type="predicted"/>
<dbReference type="EMBL" id="CP018180">
    <property type="protein sequence ID" value="AUJ31179.1"/>
    <property type="molecule type" value="Genomic_DNA"/>
</dbReference>
<evidence type="ECO:0000313" key="3">
    <source>
        <dbReference type="EMBL" id="AUJ31179.1"/>
    </source>
</evidence>
<evidence type="ECO:0000256" key="1">
    <source>
        <dbReference type="ARBA" id="ARBA00023002"/>
    </source>
</evidence>
<keyword evidence="1" id="KW-0560">Oxidoreductase</keyword>
<dbReference type="InterPro" id="IPR051267">
    <property type="entry name" value="STEAP_metalloreductase"/>
</dbReference>